<proteinExistence type="predicted"/>
<evidence type="ECO:0000313" key="1">
    <source>
        <dbReference type="EMBL" id="RIB04609.1"/>
    </source>
</evidence>
<reference evidence="1 2" key="1">
    <citation type="submission" date="2018-06" db="EMBL/GenBank/DDBJ databases">
        <title>Comparative genomics reveals the genomic features of Rhizophagus irregularis, R. cerebriforme, R. diaphanum and Gigaspora rosea, and their symbiotic lifestyle signature.</title>
        <authorList>
            <person name="Morin E."/>
            <person name="San Clemente H."/>
            <person name="Chen E.C.H."/>
            <person name="De La Providencia I."/>
            <person name="Hainaut M."/>
            <person name="Kuo A."/>
            <person name="Kohler A."/>
            <person name="Murat C."/>
            <person name="Tang N."/>
            <person name="Roy S."/>
            <person name="Loubradou J."/>
            <person name="Henrissat B."/>
            <person name="Grigoriev I.V."/>
            <person name="Corradi N."/>
            <person name="Roux C."/>
            <person name="Martin F.M."/>
        </authorList>
    </citation>
    <scope>NUCLEOTIDE SEQUENCE [LARGE SCALE GENOMIC DNA]</scope>
    <source>
        <strain evidence="1 2">DAOM 194757</strain>
    </source>
</reference>
<gene>
    <name evidence="1" type="ORF">C2G38_2221929</name>
</gene>
<sequence length="210" mass="23942">MARPEGVKVDRISLGLTFKNDQFYFNDTLYKHVWPWRLLQGDRPRFEKLILSDISIHLTFTSVHPGQLGNLVGLAPWGRMTTSFKPNEKEKKRVPNGDEVAQMVIEQFKVPVAGDLAKKNEELTSEKILKNVENLDSPVLKDYFDVISYHYGEATVSDTAKFAFIIVVDYMPGDGSIEIAYQYNADIENTFVLAQVIAQELRGDPMEQNR</sequence>
<dbReference type="AlphaFoldDB" id="A0A397U783"/>
<accession>A0A397U783</accession>
<dbReference type="OrthoDB" id="2484410at2759"/>
<keyword evidence="2" id="KW-1185">Reference proteome</keyword>
<protein>
    <submittedName>
        <fullName evidence="1">Uncharacterized protein</fullName>
    </submittedName>
</protein>
<evidence type="ECO:0000313" key="2">
    <source>
        <dbReference type="Proteomes" id="UP000266673"/>
    </source>
</evidence>
<organism evidence="1 2">
    <name type="scientific">Gigaspora rosea</name>
    <dbReference type="NCBI Taxonomy" id="44941"/>
    <lineage>
        <taxon>Eukaryota</taxon>
        <taxon>Fungi</taxon>
        <taxon>Fungi incertae sedis</taxon>
        <taxon>Mucoromycota</taxon>
        <taxon>Glomeromycotina</taxon>
        <taxon>Glomeromycetes</taxon>
        <taxon>Diversisporales</taxon>
        <taxon>Gigasporaceae</taxon>
        <taxon>Gigaspora</taxon>
    </lineage>
</organism>
<comment type="caution">
    <text evidence="1">The sequence shown here is derived from an EMBL/GenBank/DDBJ whole genome shotgun (WGS) entry which is preliminary data.</text>
</comment>
<dbReference type="Proteomes" id="UP000266673">
    <property type="component" value="Unassembled WGS sequence"/>
</dbReference>
<dbReference type="EMBL" id="QKWP01002146">
    <property type="protein sequence ID" value="RIB04609.1"/>
    <property type="molecule type" value="Genomic_DNA"/>
</dbReference>
<name>A0A397U783_9GLOM</name>